<keyword evidence="2" id="KW-0677">Repeat</keyword>
<dbReference type="AlphaFoldDB" id="A0A915D1U5"/>
<organism evidence="4 5">
    <name type="scientific">Ditylenchus dipsaci</name>
    <dbReference type="NCBI Taxonomy" id="166011"/>
    <lineage>
        <taxon>Eukaryota</taxon>
        <taxon>Metazoa</taxon>
        <taxon>Ecdysozoa</taxon>
        <taxon>Nematoda</taxon>
        <taxon>Chromadorea</taxon>
        <taxon>Rhabditida</taxon>
        <taxon>Tylenchina</taxon>
        <taxon>Tylenchomorpha</taxon>
        <taxon>Sphaerularioidea</taxon>
        <taxon>Anguinidae</taxon>
        <taxon>Anguininae</taxon>
        <taxon>Ditylenchus</taxon>
    </lineage>
</organism>
<proteinExistence type="inferred from homology"/>
<dbReference type="GO" id="GO:0005886">
    <property type="term" value="C:plasma membrane"/>
    <property type="evidence" value="ECO:0007669"/>
    <property type="project" value="TreeGrafter"/>
</dbReference>
<dbReference type="SUPFAM" id="SSF47874">
    <property type="entry name" value="Annexin"/>
    <property type="match status" value="1"/>
</dbReference>
<dbReference type="GO" id="GO:0001786">
    <property type="term" value="F:phosphatidylserine binding"/>
    <property type="evidence" value="ECO:0007669"/>
    <property type="project" value="TreeGrafter"/>
</dbReference>
<dbReference type="SMART" id="SM00335">
    <property type="entry name" value="ANX"/>
    <property type="match status" value="3"/>
</dbReference>
<dbReference type="GO" id="GO:0005509">
    <property type="term" value="F:calcium ion binding"/>
    <property type="evidence" value="ECO:0007669"/>
    <property type="project" value="InterPro"/>
</dbReference>
<sequence length="528" mass="60625">MVERLVEQRKAVQIYFLRHDQTEARDLTANEWKMLEELILLLEPADASTRDFCKDDCHFGLQIAISRMLLREVNEGAVPSLLNEKCLLVEKIESRFEMLGYEKNYGLALFLDPRFKDRCFEGENQFRSMVKQWLVSEYQPMEEPVEEQVQPIDVKAKDSTESFGKLKSNASYSRQSSSEAADRKKRLTMPLIYRMYESVSEDLRGTINGPDDDDFRPEEASKKLREALSGGIQSNDKAIINILLAHNNFQRQKIAAAYEGMYNRTLSGDIEEEAGGFFLDAVLALVQPAHLYSARMLYHSISGRTYSRSTAVEIALTSSASQLKVIRDAYQAEFRVSLERDLNLKVEGLFGKMLLQLLLRSKDFDEEVDLEWADEQVFLLNAPENASMEEIGRNLDLFNKLFGAQGLNQIRTFLEKYDAQAMHGDADVRGKDFESLIRKSVSLHSDVRQMILLFVRISRNMQLYFAEKLFEAISGARPDHSSIIRILVSRSEIDLVDICSEYRRRYDIILCMIYKALAAETSYVCLTN</sequence>
<dbReference type="PRINTS" id="PR00196">
    <property type="entry name" value="ANNEXIN"/>
</dbReference>
<dbReference type="GO" id="GO:0005634">
    <property type="term" value="C:nucleus"/>
    <property type="evidence" value="ECO:0007669"/>
    <property type="project" value="TreeGrafter"/>
</dbReference>
<dbReference type="InterPro" id="IPR018502">
    <property type="entry name" value="Annexin_repeat"/>
</dbReference>
<keyword evidence="3" id="KW-0041">Annexin</keyword>
<dbReference type="Proteomes" id="UP000887574">
    <property type="component" value="Unplaced"/>
</dbReference>
<dbReference type="GO" id="GO:0005544">
    <property type="term" value="F:calcium-dependent phospholipid binding"/>
    <property type="evidence" value="ECO:0007669"/>
    <property type="project" value="InterPro"/>
</dbReference>
<name>A0A915D1U5_9BILA</name>
<comment type="similarity">
    <text evidence="1">Belongs to the annexin family.</text>
</comment>
<dbReference type="Pfam" id="PF00191">
    <property type="entry name" value="Annexin"/>
    <property type="match status" value="3"/>
</dbReference>
<dbReference type="PROSITE" id="PS51897">
    <property type="entry name" value="ANNEXIN_2"/>
    <property type="match status" value="3"/>
</dbReference>
<evidence type="ECO:0000313" key="4">
    <source>
        <dbReference type="Proteomes" id="UP000887574"/>
    </source>
</evidence>
<evidence type="ECO:0000256" key="1">
    <source>
        <dbReference type="ARBA" id="ARBA00007831"/>
    </source>
</evidence>
<reference evidence="5" key="1">
    <citation type="submission" date="2022-11" db="UniProtKB">
        <authorList>
            <consortium name="WormBaseParasite"/>
        </authorList>
    </citation>
    <scope>IDENTIFICATION</scope>
</reference>
<dbReference type="Gene3D" id="1.10.220.10">
    <property type="entry name" value="Annexin"/>
    <property type="match status" value="3"/>
</dbReference>
<dbReference type="GO" id="GO:0012506">
    <property type="term" value="C:vesicle membrane"/>
    <property type="evidence" value="ECO:0007669"/>
    <property type="project" value="TreeGrafter"/>
</dbReference>
<dbReference type="InterPro" id="IPR001464">
    <property type="entry name" value="Annexin"/>
</dbReference>
<evidence type="ECO:0000256" key="2">
    <source>
        <dbReference type="ARBA" id="ARBA00022737"/>
    </source>
</evidence>
<dbReference type="GO" id="GO:0005737">
    <property type="term" value="C:cytoplasm"/>
    <property type="evidence" value="ECO:0007669"/>
    <property type="project" value="TreeGrafter"/>
</dbReference>
<dbReference type="PANTHER" id="PTHR10502:SF243">
    <property type="entry name" value="ANNEXIN"/>
    <property type="match status" value="1"/>
</dbReference>
<evidence type="ECO:0000313" key="5">
    <source>
        <dbReference type="WBParaSite" id="jg14662"/>
    </source>
</evidence>
<accession>A0A915D1U5</accession>
<dbReference type="PANTHER" id="PTHR10502">
    <property type="entry name" value="ANNEXIN"/>
    <property type="match status" value="1"/>
</dbReference>
<protein>
    <submittedName>
        <fullName evidence="5">Annexin</fullName>
    </submittedName>
</protein>
<dbReference type="InterPro" id="IPR037104">
    <property type="entry name" value="Annexin_sf"/>
</dbReference>
<dbReference type="WBParaSite" id="jg14662">
    <property type="protein sequence ID" value="jg14662"/>
    <property type="gene ID" value="jg14662"/>
</dbReference>
<keyword evidence="4" id="KW-1185">Reference proteome</keyword>
<evidence type="ECO:0000256" key="3">
    <source>
        <dbReference type="ARBA" id="ARBA00023216"/>
    </source>
</evidence>